<proteinExistence type="predicted"/>
<feature type="transmembrane region" description="Helical" evidence="7">
    <location>
        <begin position="12"/>
        <end position="30"/>
    </location>
</feature>
<keyword evidence="6" id="KW-0902">Two-component regulatory system</keyword>
<name>A0ABW5KAT0_9FLAO</name>
<evidence type="ECO:0000256" key="1">
    <source>
        <dbReference type="ARBA" id="ARBA00000085"/>
    </source>
</evidence>
<keyword evidence="7" id="KW-0472">Membrane</keyword>
<dbReference type="InterPro" id="IPR050351">
    <property type="entry name" value="BphY/WalK/GraS-like"/>
</dbReference>
<protein>
    <recommendedName>
        <fullName evidence="2">histidine kinase</fullName>
        <ecNumber evidence="2">2.7.13.3</ecNumber>
    </recommendedName>
</protein>
<organism evidence="9 10">
    <name type="scientific">Kaistella montana</name>
    <dbReference type="NCBI Taxonomy" id="1849733"/>
    <lineage>
        <taxon>Bacteria</taxon>
        <taxon>Pseudomonadati</taxon>
        <taxon>Bacteroidota</taxon>
        <taxon>Flavobacteriia</taxon>
        <taxon>Flavobacteriales</taxon>
        <taxon>Weeksellaceae</taxon>
        <taxon>Chryseobacterium group</taxon>
        <taxon>Kaistella</taxon>
    </lineage>
</organism>
<dbReference type="Pfam" id="PF00512">
    <property type="entry name" value="HisKA"/>
    <property type="match status" value="1"/>
</dbReference>
<dbReference type="SMART" id="SM00388">
    <property type="entry name" value="HisKA"/>
    <property type="match status" value="1"/>
</dbReference>
<dbReference type="SMART" id="SM00387">
    <property type="entry name" value="HATPase_c"/>
    <property type="match status" value="1"/>
</dbReference>
<keyword evidence="7" id="KW-0812">Transmembrane</keyword>
<evidence type="ECO:0000313" key="10">
    <source>
        <dbReference type="Proteomes" id="UP001597394"/>
    </source>
</evidence>
<dbReference type="EC" id="2.7.13.3" evidence="2"/>
<keyword evidence="10" id="KW-1185">Reference proteome</keyword>
<dbReference type="Pfam" id="PF02518">
    <property type="entry name" value="HATPase_c"/>
    <property type="match status" value="1"/>
</dbReference>
<keyword evidence="5 9" id="KW-0418">Kinase</keyword>
<dbReference type="SUPFAM" id="SSF55874">
    <property type="entry name" value="ATPase domain of HSP90 chaperone/DNA topoisomerase II/histidine kinase"/>
    <property type="match status" value="1"/>
</dbReference>
<dbReference type="CDD" id="cd00082">
    <property type="entry name" value="HisKA"/>
    <property type="match status" value="1"/>
</dbReference>
<dbReference type="RefSeq" id="WP_255928989.1">
    <property type="nucleotide sequence ID" value="NZ_JANFQP010000002.1"/>
</dbReference>
<dbReference type="PANTHER" id="PTHR45453:SF1">
    <property type="entry name" value="PHOSPHATE REGULON SENSOR PROTEIN PHOR"/>
    <property type="match status" value="1"/>
</dbReference>
<dbReference type="InterPro" id="IPR036097">
    <property type="entry name" value="HisK_dim/P_sf"/>
</dbReference>
<keyword evidence="4" id="KW-0808">Transferase</keyword>
<feature type="domain" description="Histidine kinase" evidence="8">
    <location>
        <begin position="213"/>
        <end position="414"/>
    </location>
</feature>
<dbReference type="EMBL" id="JBHULG010000002">
    <property type="protein sequence ID" value="MFD2545178.1"/>
    <property type="molecule type" value="Genomic_DNA"/>
</dbReference>
<evidence type="ECO:0000256" key="5">
    <source>
        <dbReference type="ARBA" id="ARBA00022777"/>
    </source>
</evidence>
<dbReference type="Proteomes" id="UP001597394">
    <property type="component" value="Unassembled WGS sequence"/>
</dbReference>
<dbReference type="InterPro" id="IPR036890">
    <property type="entry name" value="HATPase_C_sf"/>
</dbReference>
<dbReference type="CDD" id="cd00075">
    <property type="entry name" value="HATPase"/>
    <property type="match status" value="1"/>
</dbReference>
<gene>
    <name evidence="9" type="ORF">ACFSO8_06865</name>
</gene>
<keyword evidence="3" id="KW-0597">Phosphoprotein</keyword>
<dbReference type="PROSITE" id="PS50109">
    <property type="entry name" value="HIS_KIN"/>
    <property type="match status" value="1"/>
</dbReference>
<accession>A0ABW5KAT0</accession>
<evidence type="ECO:0000259" key="8">
    <source>
        <dbReference type="PROSITE" id="PS50109"/>
    </source>
</evidence>
<dbReference type="Gene3D" id="1.10.287.130">
    <property type="match status" value="1"/>
</dbReference>
<evidence type="ECO:0000256" key="3">
    <source>
        <dbReference type="ARBA" id="ARBA00022553"/>
    </source>
</evidence>
<evidence type="ECO:0000256" key="4">
    <source>
        <dbReference type="ARBA" id="ARBA00022679"/>
    </source>
</evidence>
<evidence type="ECO:0000256" key="7">
    <source>
        <dbReference type="SAM" id="Phobius"/>
    </source>
</evidence>
<keyword evidence="7" id="KW-1133">Transmembrane helix</keyword>
<comment type="caution">
    <text evidence="9">The sequence shown here is derived from an EMBL/GenBank/DDBJ whole genome shotgun (WGS) entry which is preliminary data.</text>
</comment>
<evidence type="ECO:0000313" key="9">
    <source>
        <dbReference type="EMBL" id="MFD2545178.1"/>
    </source>
</evidence>
<dbReference type="SUPFAM" id="SSF47384">
    <property type="entry name" value="Homodimeric domain of signal transducing histidine kinase"/>
    <property type="match status" value="1"/>
</dbReference>
<dbReference type="InterPro" id="IPR003594">
    <property type="entry name" value="HATPase_dom"/>
</dbReference>
<comment type="catalytic activity">
    <reaction evidence="1">
        <text>ATP + protein L-histidine = ADP + protein N-phospho-L-histidine.</text>
        <dbReference type="EC" id="2.7.13.3"/>
    </reaction>
</comment>
<dbReference type="GO" id="GO:0016301">
    <property type="term" value="F:kinase activity"/>
    <property type="evidence" value="ECO:0007669"/>
    <property type="project" value="UniProtKB-KW"/>
</dbReference>
<dbReference type="InterPro" id="IPR003661">
    <property type="entry name" value="HisK_dim/P_dom"/>
</dbReference>
<dbReference type="PANTHER" id="PTHR45453">
    <property type="entry name" value="PHOSPHATE REGULON SENSOR PROTEIN PHOR"/>
    <property type="match status" value="1"/>
</dbReference>
<feature type="transmembrane region" description="Helical" evidence="7">
    <location>
        <begin position="124"/>
        <end position="146"/>
    </location>
</feature>
<sequence>MKLSHYISLRYIGLAMVILLASIPAFYFALQHIMLKNVDDNLKEQKHWIENQHHLDVRNLPAFNKNIQVSEVQNTGKETFSTANIYDEGEQENVKTRSLIFYKTQDKKNYEIVLHRSLVESEDILKTIALLQFLLFVLMSASLLLINRNVEKNVWKPFYKMLEILKLYRIEKDSEIYLQQTKIAEMQSLNTSVADLVTRNKKQFLAQKEFTENASHELQTPLAIIQNKTELLLQTENLSEEQMKIIGQIYETNNRLSRLNKSMLLLSKLDNGQFQERKEIQLSRLAEMIIEEFKAFYPQKNLIFVENFKTQKTVSADENLVRTLLGNLISNAIKYAAPNSEIDVDLDERYFQISNVGKPQELDTNRLFKRFQKQNPDGSGNGLGLEISKKICEMYGWNLTYDFRNARHFFKIDF</sequence>
<evidence type="ECO:0000256" key="2">
    <source>
        <dbReference type="ARBA" id="ARBA00012438"/>
    </source>
</evidence>
<evidence type="ECO:0000256" key="6">
    <source>
        <dbReference type="ARBA" id="ARBA00023012"/>
    </source>
</evidence>
<dbReference type="InterPro" id="IPR005467">
    <property type="entry name" value="His_kinase_dom"/>
</dbReference>
<dbReference type="Gene3D" id="3.30.565.10">
    <property type="entry name" value="Histidine kinase-like ATPase, C-terminal domain"/>
    <property type="match status" value="1"/>
</dbReference>
<reference evidence="10" key="1">
    <citation type="journal article" date="2019" name="Int. J. Syst. Evol. Microbiol.">
        <title>The Global Catalogue of Microorganisms (GCM) 10K type strain sequencing project: providing services to taxonomists for standard genome sequencing and annotation.</title>
        <authorList>
            <consortium name="The Broad Institute Genomics Platform"/>
            <consortium name="The Broad Institute Genome Sequencing Center for Infectious Disease"/>
            <person name="Wu L."/>
            <person name="Ma J."/>
        </authorList>
    </citation>
    <scope>NUCLEOTIDE SEQUENCE [LARGE SCALE GENOMIC DNA]</scope>
    <source>
        <strain evidence="10">KCTC 52204</strain>
    </source>
</reference>